<dbReference type="Pfam" id="PF00069">
    <property type="entry name" value="Pkinase"/>
    <property type="match status" value="1"/>
</dbReference>
<dbReference type="RefSeq" id="WP_068557816.1">
    <property type="nucleotide sequence ID" value="NZ_LOEE01000070.1"/>
</dbReference>
<dbReference type="InterPro" id="IPR011009">
    <property type="entry name" value="Kinase-like_dom_sf"/>
</dbReference>
<comment type="caution">
    <text evidence="3">The sequence shown here is derived from an EMBL/GenBank/DDBJ whole genome shotgun (WGS) entry which is preliminary data.</text>
</comment>
<dbReference type="PANTHER" id="PTHR24362:SF309">
    <property type="entry name" value="PROTEIN KINASE DOMAIN-CONTAINING PROTEIN"/>
    <property type="match status" value="1"/>
</dbReference>
<keyword evidence="3" id="KW-0418">Kinase</keyword>
<dbReference type="STRING" id="520762.AN619_27220"/>
<accession>A0A140L090</accession>
<dbReference type="OrthoDB" id="583109at2"/>
<dbReference type="Proteomes" id="UP000070456">
    <property type="component" value="Unassembled WGS sequence"/>
</dbReference>
<keyword evidence="1" id="KW-0472">Membrane</keyword>
<feature type="transmembrane region" description="Helical" evidence="1">
    <location>
        <begin position="195"/>
        <end position="213"/>
    </location>
</feature>
<dbReference type="GO" id="GO:0004674">
    <property type="term" value="F:protein serine/threonine kinase activity"/>
    <property type="evidence" value="ECO:0007669"/>
    <property type="project" value="UniProtKB-EC"/>
</dbReference>
<keyword evidence="3" id="KW-0808">Transferase</keyword>
<evidence type="ECO:0000313" key="3">
    <source>
        <dbReference type="EMBL" id="KXG73965.1"/>
    </source>
</evidence>
<feature type="domain" description="Protein kinase" evidence="2">
    <location>
        <begin position="21"/>
        <end position="310"/>
    </location>
</feature>
<keyword evidence="1" id="KW-1133">Transmembrane helix</keyword>
<dbReference type="GO" id="GO:0005524">
    <property type="term" value="F:ATP binding"/>
    <property type="evidence" value="ECO:0007669"/>
    <property type="project" value="InterPro"/>
</dbReference>
<sequence>MEVLNLEIGSLIRGKWNKNEYRVLRLLGEGGIGKVYQVMEVSTKEVYALKLSSDMQSIAKEYEMMKKFERLPITVKVKEIDDLEAARKKWTFVIVEYIEGKNMNQYRKKHHLQVKDVLSLGITIGKAFHILHQNHFVFGDLKLENLMIDEKNHVLKIIDLGGVTPMGESIKEFTPLYDRASWNMGLRRADEGYDLFSLCMLMICLLLGTRFPMEDKDVDKMLKKLENVDISTGLIKLFHRGIYQKDICFYQFVVDLENIYRHNGYKTSKKSKVDMLVNRALFGSILFFLGILLSILIKNGGVWKVFQRVI</sequence>
<organism evidence="3 4">
    <name type="scientific">Thermotalea metallivorans</name>
    <dbReference type="NCBI Taxonomy" id="520762"/>
    <lineage>
        <taxon>Bacteria</taxon>
        <taxon>Bacillati</taxon>
        <taxon>Bacillota</taxon>
        <taxon>Clostridia</taxon>
        <taxon>Peptostreptococcales</taxon>
        <taxon>Thermotaleaceae</taxon>
        <taxon>Thermotalea</taxon>
    </lineage>
</organism>
<dbReference type="AlphaFoldDB" id="A0A140L090"/>
<dbReference type="EC" id="2.7.11.1" evidence="3"/>
<keyword evidence="4" id="KW-1185">Reference proteome</keyword>
<keyword evidence="1" id="KW-0812">Transmembrane</keyword>
<dbReference type="PANTHER" id="PTHR24362">
    <property type="entry name" value="SERINE/THREONINE-PROTEIN KINASE NEK"/>
    <property type="match status" value="1"/>
</dbReference>
<dbReference type="Gene3D" id="1.10.510.10">
    <property type="entry name" value="Transferase(Phosphotransferase) domain 1"/>
    <property type="match status" value="1"/>
</dbReference>
<reference evidence="3 4" key="1">
    <citation type="submission" date="2015-12" db="EMBL/GenBank/DDBJ databases">
        <title>Draft genome sequence of the thermoanaerobe Thermotalea metallivorans, an isolate from the runoff channel of the Great Artesian Basin, Australia.</title>
        <authorList>
            <person name="Patel B.K."/>
        </authorList>
    </citation>
    <scope>NUCLEOTIDE SEQUENCE [LARGE SCALE GENOMIC DNA]</scope>
    <source>
        <strain evidence="3 4">B2-1</strain>
    </source>
</reference>
<dbReference type="SMART" id="SM00220">
    <property type="entry name" value="S_TKc"/>
    <property type="match status" value="1"/>
</dbReference>
<protein>
    <submittedName>
        <fullName evidence="3">Putative serine/threonine-protein kinase YabT</fullName>
        <ecNumber evidence="3">2.7.11.1</ecNumber>
    </submittedName>
</protein>
<evidence type="ECO:0000313" key="4">
    <source>
        <dbReference type="Proteomes" id="UP000070456"/>
    </source>
</evidence>
<dbReference type="PROSITE" id="PS50011">
    <property type="entry name" value="PROTEIN_KINASE_DOM"/>
    <property type="match status" value="1"/>
</dbReference>
<dbReference type="EMBL" id="LOEE01000070">
    <property type="protein sequence ID" value="KXG73965.1"/>
    <property type="molecule type" value="Genomic_DNA"/>
</dbReference>
<dbReference type="InterPro" id="IPR000719">
    <property type="entry name" value="Prot_kinase_dom"/>
</dbReference>
<name>A0A140L090_9FIRM</name>
<dbReference type="SUPFAM" id="SSF56112">
    <property type="entry name" value="Protein kinase-like (PK-like)"/>
    <property type="match status" value="1"/>
</dbReference>
<gene>
    <name evidence="3" type="primary">yabT</name>
    <name evidence="3" type="ORF">AN619_27220</name>
</gene>
<evidence type="ECO:0000256" key="1">
    <source>
        <dbReference type="SAM" id="Phobius"/>
    </source>
</evidence>
<proteinExistence type="predicted"/>
<evidence type="ECO:0000259" key="2">
    <source>
        <dbReference type="PROSITE" id="PS50011"/>
    </source>
</evidence>
<feature type="transmembrane region" description="Helical" evidence="1">
    <location>
        <begin position="276"/>
        <end position="297"/>
    </location>
</feature>